<dbReference type="EMBL" id="JAMQOL010000038">
    <property type="protein sequence ID" value="MCM4081103.1"/>
    <property type="molecule type" value="Genomic_DNA"/>
</dbReference>
<reference evidence="2 3" key="1">
    <citation type="submission" date="2022-06" db="EMBL/GenBank/DDBJ databases">
        <title>Actinoplanes abujensis sp. nov., isolated from Nigerian arid soil.</title>
        <authorList>
            <person name="Ding P."/>
        </authorList>
    </citation>
    <scope>NUCLEOTIDE SEQUENCE [LARGE SCALE GENOMIC DNA]</scope>
    <source>
        <strain evidence="3">TRM88002</strain>
    </source>
</reference>
<keyword evidence="1" id="KW-1133">Transmembrane helix</keyword>
<feature type="transmembrane region" description="Helical" evidence="1">
    <location>
        <begin position="32"/>
        <end position="54"/>
    </location>
</feature>
<protein>
    <submittedName>
        <fullName evidence="2">Uncharacterized protein</fullName>
    </submittedName>
</protein>
<accession>A0ABT0Y4Z1</accession>
<evidence type="ECO:0000256" key="1">
    <source>
        <dbReference type="SAM" id="Phobius"/>
    </source>
</evidence>
<gene>
    <name evidence="2" type="ORF">LXN57_26365</name>
</gene>
<sequence length="437" mass="43894">MDQDSKPGSRPRKAIKVTTTVRERRRQSVIRWSAVGLTAMVTAGAVILGVRVLAGSGVATVASQTPQTELDARAANPAAAAGPVPGSTRFVPVGPELVLDTRGRGKIAAGADTEIQLTELPADSTAVLAEISVLGSGGPGDVTIDGGAGPVTVLRVPKAGVQTTANAIVQIGPDRTLVVNPAGGGDVLVNLVGAFQPAKTSAEGRIVPMPPSEVVHLVPKRDGKEAVIRLDDIDQLRDAGSVSAVLLQVAGDVGPHGGLISAGAAKGAMRQTLFWGATKGSDRTRVGFLAVPVTSKTVRLRYVAGTEMRADLVGYVTGADAPVTDEGLVVPVTPAGPSKVRVSAGAKQRVAVVPPDVPATRVAAALLSVTATGDDLGKVNAYTPGTKATGNPTVVAPRAATRAAFALVGTADGAVQVSSEAGAAVSVATRALIVGAR</sequence>
<dbReference type="RefSeq" id="WP_251800906.1">
    <property type="nucleotide sequence ID" value="NZ_JAMQOL010000038.1"/>
</dbReference>
<evidence type="ECO:0000313" key="3">
    <source>
        <dbReference type="Proteomes" id="UP001523216"/>
    </source>
</evidence>
<comment type="caution">
    <text evidence="2">The sequence shown here is derived from an EMBL/GenBank/DDBJ whole genome shotgun (WGS) entry which is preliminary data.</text>
</comment>
<keyword evidence="1" id="KW-0472">Membrane</keyword>
<dbReference type="Proteomes" id="UP001523216">
    <property type="component" value="Unassembled WGS sequence"/>
</dbReference>
<name>A0ABT0Y4Z1_9ACTN</name>
<organism evidence="2 3">
    <name type="scientific">Paractinoplanes hotanensis</name>
    <dbReference type="NCBI Taxonomy" id="2906497"/>
    <lineage>
        <taxon>Bacteria</taxon>
        <taxon>Bacillati</taxon>
        <taxon>Actinomycetota</taxon>
        <taxon>Actinomycetes</taxon>
        <taxon>Micromonosporales</taxon>
        <taxon>Micromonosporaceae</taxon>
        <taxon>Paractinoplanes</taxon>
    </lineage>
</organism>
<keyword evidence="3" id="KW-1185">Reference proteome</keyword>
<evidence type="ECO:0000313" key="2">
    <source>
        <dbReference type="EMBL" id="MCM4081103.1"/>
    </source>
</evidence>
<keyword evidence="1" id="KW-0812">Transmembrane</keyword>
<proteinExistence type="predicted"/>